<reference evidence="1 2" key="1">
    <citation type="journal article" date="2019" name="Int. J. Syst. Evol. Microbiol.">
        <title>The Global Catalogue of Microorganisms (GCM) 10K type strain sequencing project: providing services to taxonomists for standard genome sequencing and annotation.</title>
        <authorList>
            <consortium name="The Broad Institute Genomics Platform"/>
            <consortium name="The Broad Institute Genome Sequencing Center for Infectious Disease"/>
            <person name="Wu L."/>
            <person name="Ma J."/>
        </authorList>
    </citation>
    <scope>NUCLEOTIDE SEQUENCE [LARGE SCALE GENOMIC DNA]</scope>
    <source>
        <strain evidence="1 2">JCM 13518</strain>
    </source>
</reference>
<name>A0ABN2JMU2_9ACTN</name>
<evidence type="ECO:0000313" key="2">
    <source>
        <dbReference type="Proteomes" id="UP001501057"/>
    </source>
</evidence>
<keyword evidence="2" id="KW-1185">Reference proteome</keyword>
<evidence type="ECO:0000313" key="1">
    <source>
        <dbReference type="EMBL" id="GAA1732665.1"/>
    </source>
</evidence>
<dbReference type="RefSeq" id="WP_344198739.1">
    <property type="nucleotide sequence ID" value="NZ_BAAAME010000002.1"/>
</dbReference>
<proteinExistence type="predicted"/>
<comment type="caution">
    <text evidence="1">The sequence shown here is derived from an EMBL/GenBank/DDBJ whole genome shotgun (WGS) entry which is preliminary data.</text>
</comment>
<protein>
    <submittedName>
        <fullName evidence="1">Uncharacterized protein</fullName>
    </submittedName>
</protein>
<dbReference type="Proteomes" id="UP001501057">
    <property type="component" value="Unassembled WGS sequence"/>
</dbReference>
<organism evidence="1 2">
    <name type="scientific">Aeromicrobium alkaliterrae</name>
    <dbReference type="NCBI Taxonomy" id="302168"/>
    <lineage>
        <taxon>Bacteria</taxon>
        <taxon>Bacillati</taxon>
        <taxon>Actinomycetota</taxon>
        <taxon>Actinomycetes</taxon>
        <taxon>Propionibacteriales</taxon>
        <taxon>Nocardioidaceae</taxon>
        <taxon>Aeromicrobium</taxon>
    </lineage>
</organism>
<accession>A0ABN2JMU2</accession>
<sequence length="55" mass="5927">MDDTAYDVDQSALAAASRRFPAHRPAPERTLTSPGLAYLATPTAFGEHAWDESGH</sequence>
<dbReference type="EMBL" id="BAAAME010000002">
    <property type="protein sequence ID" value="GAA1732665.1"/>
    <property type="molecule type" value="Genomic_DNA"/>
</dbReference>
<gene>
    <name evidence="1" type="ORF">GCM10009710_11780</name>
</gene>